<dbReference type="Proteomes" id="UP000094723">
    <property type="component" value="Chromosome"/>
</dbReference>
<dbReference type="RefSeq" id="WP_069469254.1">
    <property type="nucleotide sequence ID" value="NZ_CP017107.1"/>
</dbReference>
<dbReference type="AlphaFoldDB" id="A0A1D7TSB4"/>
<organism evidence="1 2">
    <name type="scientific">Ligilactobacillus salivarius</name>
    <dbReference type="NCBI Taxonomy" id="1624"/>
    <lineage>
        <taxon>Bacteria</taxon>
        <taxon>Bacillati</taxon>
        <taxon>Bacillota</taxon>
        <taxon>Bacilli</taxon>
        <taxon>Lactobacillales</taxon>
        <taxon>Lactobacillaceae</taxon>
        <taxon>Ligilactobacillus</taxon>
    </lineage>
</organism>
<evidence type="ECO:0008006" key="3">
    <source>
        <dbReference type="Google" id="ProtNLM"/>
    </source>
</evidence>
<reference evidence="1 2" key="1">
    <citation type="submission" date="2016-09" db="EMBL/GenBank/DDBJ databases">
        <title>Complete Genome Sequence of Lactobacillus salivarius Jin.</title>
        <authorList>
            <person name="Jin N."/>
            <person name="Li C."/>
            <person name="Wang M."/>
            <person name="Ren D."/>
            <person name="Di Y."/>
            <person name="Pan R."/>
            <person name="Du S."/>
            <person name="Lu H."/>
            <person name="Li X."/>
            <person name="Tian M."/>
        </authorList>
    </citation>
    <scope>NUCLEOTIDE SEQUENCE [LARGE SCALE GENOMIC DNA]</scope>
    <source>
        <strain evidence="1 2">CICC 23174</strain>
    </source>
</reference>
<evidence type="ECO:0000313" key="2">
    <source>
        <dbReference type="Proteomes" id="UP000094723"/>
    </source>
</evidence>
<accession>A0A1D7TSB4</accession>
<dbReference type="InterPro" id="IPR029058">
    <property type="entry name" value="AB_hydrolase_fold"/>
</dbReference>
<dbReference type="EMBL" id="CP017107">
    <property type="protein sequence ID" value="AOO73856.1"/>
    <property type="molecule type" value="Genomic_DNA"/>
</dbReference>
<name>A0A1D7TSB4_9LACO</name>
<dbReference type="Gene3D" id="3.40.50.1820">
    <property type="entry name" value="alpha/beta hydrolase"/>
    <property type="match status" value="2"/>
</dbReference>
<proteinExistence type="predicted"/>
<sequence length="197" mass="22766">MYEKIWILLGAVVVLLFIPQMKVYAAKSSRIETVDYTTIYQGKTYHKQAYVYLPENYNKNQNYNILYLTHGYSMGAITTWFVLEYDLKYFSEFVPMAGDSWTVENDGGGIAPKVTAQKLAKAITKQEYKENDFSIYASVGSDDGTRFSMSPQIKSMWKLAIFNQDNLQYWLDKGGNHDMASVIKQLIHAEKQLFKER</sequence>
<gene>
    <name evidence="1" type="ORF">BHF65_06355</name>
</gene>
<evidence type="ECO:0000313" key="1">
    <source>
        <dbReference type="EMBL" id="AOO73856.1"/>
    </source>
</evidence>
<protein>
    <recommendedName>
        <fullName evidence="3">Esterase</fullName>
    </recommendedName>
</protein>